<gene>
    <name evidence="1" type="ORF">F4Y60_04230</name>
</gene>
<dbReference type="EMBL" id="VXRY01000168">
    <property type="protein sequence ID" value="MXY33296.1"/>
    <property type="molecule type" value="Genomic_DNA"/>
</dbReference>
<accession>A0A6B0Y2K1</accession>
<sequence length="165" mass="17702">MNRSFALFVIGLAFGGGIGFVLAAANGVTLDGHVHADDRLLDQDGVSEESRAGHDHHKMLDLAQSNAPTVDILVQKDPDEGWNLHVMTTGFTFSPANAGRSHVPGEGHAHVHVDGRKIARLYGPWMHIGTLPEGEVEIQVTLNANDHRLLSVDGVPVEARVLLGK</sequence>
<dbReference type="AlphaFoldDB" id="A0A6B0Y2K1"/>
<evidence type="ECO:0008006" key="2">
    <source>
        <dbReference type="Google" id="ProtNLM"/>
    </source>
</evidence>
<comment type="caution">
    <text evidence="1">The sequence shown here is derived from an EMBL/GenBank/DDBJ whole genome shotgun (WGS) entry which is preliminary data.</text>
</comment>
<organism evidence="1">
    <name type="scientific">Boseongicola sp. SB0664_bin_43</name>
    <dbReference type="NCBI Taxonomy" id="2604844"/>
    <lineage>
        <taxon>Bacteria</taxon>
        <taxon>Pseudomonadati</taxon>
        <taxon>Pseudomonadota</taxon>
        <taxon>Alphaproteobacteria</taxon>
        <taxon>Rhodobacterales</taxon>
        <taxon>Paracoccaceae</taxon>
        <taxon>Boseongicola</taxon>
    </lineage>
</organism>
<evidence type="ECO:0000313" key="1">
    <source>
        <dbReference type="EMBL" id="MXY33296.1"/>
    </source>
</evidence>
<name>A0A6B0Y2K1_9RHOB</name>
<reference evidence="1" key="1">
    <citation type="submission" date="2019-09" db="EMBL/GenBank/DDBJ databases">
        <title>Characterisation of the sponge microbiome using genome-centric metagenomics.</title>
        <authorList>
            <person name="Engelberts J.P."/>
            <person name="Robbins S.J."/>
            <person name="De Goeij J.M."/>
            <person name="Aranda M."/>
            <person name="Bell S.C."/>
            <person name="Webster N.S."/>
        </authorList>
    </citation>
    <scope>NUCLEOTIDE SEQUENCE</scope>
    <source>
        <strain evidence="1">SB0664_bin_43</strain>
    </source>
</reference>
<proteinExistence type="predicted"/>
<protein>
    <recommendedName>
        <fullName evidence="2">Copper chaperone PCu(A)C</fullName>
    </recommendedName>
</protein>